<dbReference type="PROSITE" id="PS50059">
    <property type="entry name" value="FKBP_PPIASE"/>
    <property type="match status" value="1"/>
</dbReference>
<name>A0A0B4CZD3_9MICO</name>
<dbReference type="Pfam" id="PF00254">
    <property type="entry name" value="FKBP_C"/>
    <property type="match status" value="1"/>
</dbReference>
<gene>
    <name evidence="9" type="ORF">RM52_10350</name>
</gene>
<dbReference type="EMBL" id="JWSZ01000012">
    <property type="protein sequence ID" value="KIC57410.1"/>
    <property type="molecule type" value="Genomic_DNA"/>
</dbReference>
<organism evidence="9 10">
    <name type="scientific">Microbacterium hominis</name>
    <dbReference type="NCBI Taxonomy" id="162426"/>
    <lineage>
        <taxon>Bacteria</taxon>
        <taxon>Bacillati</taxon>
        <taxon>Actinomycetota</taxon>
        <taxon>Actinomycetes</taxon>
        <taxon>Micrococcales</taxon>
        <taxon>Microbacteriaceae</taxon>
        <taxon>Microbacterium</taxon>
    </lineage>
</organism>
<accession>A0A0B4CZD3</accession>
<dbReference type="PANTHER" id="PTHR43811:SF23">
    <property type="entry name" value="FKBP-TYPE 22 KDA PEPTIDYL-PROLYL CIS-TRANS ISOMERASE"/>
    <property type="match status" value="1"/>
</dbReference>
<evidence type="ECO:0000256" key="3">
    <source>
        <dbReference type="ARBA" id="ARBA00023110"/>
    </source>
</evidence>
<comment type="catalytic activity">
    <reaction evidence="1 5 6">
        <text>[protein]-peptidylproline (omega=180) = [protein]-peptidylproline (omega=0)</text>
        <dbReference type="Rhea" id="RHEA:16237"/>
        <dbReference type="Rhea" id="RHEA-COMP:10747"/>
        <dbReference type="Rhea" id="RHEA-COMP:10748"/>
        <dbReference type="ChEBI" id="CHEBI:83833"/>
        <dbReference type="ChEBI" id="CHEBI:83834"/>
        <dbReference type="EC" id="5.2.1.8"/>
    </reaction>
</comment>
<reference evidence="9 10" key="1">
    <citation type="submission" date="2014-12" db="EMBL/GenBank/DDBJ databases">
        <title>Genome sequencing of Microbacterium hominis TPW29.</title>
        <authorList>
            <person name="Tan P.W."/>
            <person name="Chan K.-G."/>
        </authorList>
    </citation>
    <scope>NUCLEOTIDE SEQUENCE [LARGE SCALE GENOMIC DNA]</scope>
    <source>
        <strain evidence="9 10">TPW29</strain>
    </source>
</reference>
<dbReference type="GO" id="GO:0003755">
    <property type="term" value="F:peptidyl-prolyl cis-trans isomerase activity"/>
    <property type="evidence" value="ECO:0007669"/>
    <property type="project" value="UniProtKB-UniRule"/>
</dbReference>
<keyword evidence="3 5" id="KW-0697">Rotamase</keyword>
<evidence type="ECO:0000256" key="6">
    <source>
        <dbReference type="RuleBase" id="RU003915"/>
    </source>
</evidence>
<dbReference type="Proteomes" id="UP000031202">
    <property type="component" value="Unassembled WGS sequence"/>
</dbReference>
<evidence type="ECO:0000313" key="9">
    <source>
        <dbReference type="EMBL" id="KIC57410.1"/>
    </source>
</evidence>
<keyword evidence="7" id="KW-0732">Signal</keyword>
<evidence type="ECO:0000256" key="5">
    <source>
        <dbReference type="PROSITE-ProRule" id="PRU00277"/>
    </source>
</evidence>
<feature type="chain" id="PRO_5039470461" description="Peptidyl-prolyl cis-trans isomerase" evidence="7">
    <location>
        <begin position="29"/>
        <end position="316"/>
    </location>
</feature>
<keyword evidence="4 5" id="KW-0413">Isomerase</keyword>
<dbReference type="SUPFAM" id="SSF54534">
    <property type="entry name" value="FKBP-like"/>
    <property type="match status" value="1"/>
</dbReference>
<evidence type="ECO:0000256" key="4">
    <source>
        <dbReference type="ARBA" id="ARBA00023235"/>
    </source>
</evidence>
<evidence type="ECO:0000313" key="10">
    <source>
        <dbReference type="Proteomes" id="UP000031202"/>
    </source>
</evidence>
<dbReference type="PROSITE" id="PS51257">
    <property type="entry name" value="PROKAR_LIPOPROTEIN"/>
    <property type="match status" value="1"/>
</dbReference>
<dbReference type="PANTHER" id="PTHR43811">
    <property type="entry name" value="FKBP-TYPE PEPTIDYL-PROLYL CIS-TRANS ISOMERASE FKPA"/>
    <property type="match status" value="1"/>
</dbReference>
<dbReference type="InterPro" id="IPR046357">
    <property type="entry name" value="PPIase_dom_sf"/>
</dbReference>
<proteinExistence type="inferred from homology"/>
<evidence type="ECO:0000256" key="1">
    <source>
        <dbReference type="ARBA" id="ARBA00000971"/>
    </source>
</evidence>
<dbReference type="EC" id="5.2.1.8" evidence="6"/>
<feature type="signal peptide" evidence="7">
    <location>
        <begin position="1"/>
        <end position="28"/>
    </location>
</feature>
<comment type="similarity">
    <text evidence="2 6">Belongs to the FKBP-type PPIase family.</text>
</comment>
<dbReference type="Gene3D" id="3.10.50.40">
    <property type="match status" value="1"/>
</dbReference>
<sequence length="316" mass="32115">MRRIPAALAVISLSALTLVGCASAPGSAASCDRPTDSSGVLNTVSVSGAEGAPDVTLSAPVYVDHTVAVDETVGSGLRVTSDMQDVQFTITIMSGSTGQKILTSGTQVTPLSKWREQYAGFAELMTCATEGSRILGAVPASALSAEAAQGWGLTGADSIVVAIDLQKVYLAAADGTPQYNDRRGMPSVVLAPNGTPGIIIPDTAPPSDLAVEVLKKGDGPAVGDGDQIRINYTGLTWADRKVFDSTWDKGASTAVTLDAVVPGFAQALKGQTVGSQILVVIPPSLGYGDKTTSSIPAGSTLVFVIDVLGVDTPAAP</sequence>
<dbReference type="AlphaFoldDB" id="A0A0B4CZD3"/>
<evidence type="ECO:0000256" key="2">
    <source>
        <dbReference type="ARBA" id="ARBA00006577"/>
    </source>
</evidence>
<evidence type="ECO:0000256" key="7">
    <source>
        <dbReference type="SAM" id="SignalP"/>
    </source>
</evidence>
<protein>
    <recommendedName>
        <fullName evidence="6">Peptidyl-prolyl cis-trans isomerase</fullName>
        <ecNumber evidence="6">5.2.1.8</ecNumber>
    </recommendedName>
</protein>
<dbReference type="RefSeq" id="WP_039416060.1">
    <property type="nucleotide sequence ID" value="NZ_JWSZ01000012.1"/>
</dbReference>
<evidence type="ECO:0000259" key="8">
    <source>
        <dbReference type="PROSITE" id="PS50059"/>
    </source>
</evidence>
<feature type="domain" description="PPIase FKBP-type" evidence="8">
    <location>
        <begin position="225"/>
        <end position="311"/>
    </location>
</feature>
<dbReference type="InterPro" id="IPR001179">
    <property type="entry name" value="PPIase_FKBP_dom"/>
</dbReference>
<comment type="caution">
    <text evidence="9">The sequence shown here is derived from an EMBL/GenBank/DDBJ whole genome shotgun (WGS) entry which is preliminary data.</text>
</comment>